<dbReference type="Pfam" id="PF14765">
    <property type="entry name" value="PS-DH"/>
    <property type="match status" value="1"/>
</dbReference>
<evidence type="ECO:0000256" key="2">
    <source>
        <dbReference type="ARBA" id="ARBA00022553"/>
    </source>
</evidence>
<dbReference type="InterPro" id="IPR036736">
    <property type="entry name" value="ACP-like_sf"/>
</dbReference>
<evidence type="ECO:0000256" key="4">
    <source>
        <dbReference type="ARBA" id="ARBA00022857"/>
    </source>
</evidence>
<evidence type="ECO:0000256" key="7">
    <source>
        <dbReference type="ARBA" id="ARBA00023315"/>
    </source>
</evidence>
<gene>
    <name evidence="11" type="ORF">PG997_015378</name>
</gene>
<dbReference type="PROSITE" id="PS52004">
    <property type="entry name" value="KS3_2"/>
    <property type="match status" value="1"/>
</dbReference>
<evidence type="ECO:0000256" key="3">
    <source>
        <dbReference type="ARBA" id="ARBA00022679"/>
    </source>
</evidence>
<dbReference type="InterPro" id="IPR014031">
    <property type="entry name" value="Ketoacyl_synth_C"/>
</dbReference>
<dbReference type="InterPro" id="IPR016036">
    <property type="entry name" value="Malonyl_transacylase_ACP-bd"/>
</dbReference>
<name>A0ABR1UQH3_9PEZI</name>
<dbReference type="Gene3D" id="3.10.129.110">
    <property type="entry name" value="Polyketide synthase dehydratase"/>
    <property type="match status" value="1"/>
</dbReference>
<dbReference type="CDD" id="cd00833">
    <property type="entry name" value="PKS"/>
    <property type="match status" value="1"/>
</dbReference>
<dbReference type="RefSeq" id="XP_066660577.1">
    <property type="nucleotide sequence ID" value="XM_066819692.1"/>
</dbReference>
<dbReference type="InterPro" id="IPR014030">
    <property type="entry name" value="Ketoacyl_synth_N"/>
</dbReference>
<dbReference type="CDD" id="cd05195">
    <property type="entry name" value="enoyl_red"/>
    <property type="match status" value="1"/>
</dbReference>
<dbReference type="Pfam" id="PF00109">
    <property type="entry name" value="ketoacyl-synt"/>
    <property type="match status" value="1"/>
</dbReference>
<dbReference type="InterPro" id="IPR016039">
    <property type="entry name" value="Thiolase-like"/>
</dbReference>
<organism evidence="11 12">
    <name type="scientific">Apiospora hydei</name>
    <dbReference type="NCBI Taxonomy" id="1337664"/>
    <lineage>
        <taxon>Eukaryota</taxon>
        <taxon>Fungi</taxon>
        <taxon>Dikarya</taxon>
        <taxon>Ascomycota</taxon>
        <taxon>Pezizomycotina</taxon>
        <taxon>Sordariomycetes</taxon>
        <taxon>Xylariomycetidae</taxon>
        <taxon>Amphisphaeriales</taxon>
        <taxon>Apiosporaceae</taxon>
        <taxon>Apiospora</taxon>
    </lineage>
</organism>
<comment type="caution">
    <text evidence="8">Lacks conserved residue(s) required for the propagation of feature annotation.</text>
</comment>
<evidence type="ECO:0000256" key="1">
    <source>
        <dbReference type="ARBA" id="ARBA00022450"/>
    </source>
</evidence>
<keyword evidence="2" id="KW-0597">Phosphoprotein</keyword>
<evidence type="ECO:0000313" key="12">
    <source>
        <dbReference type="Proteomes" id="UP001433268"/>
    </source>
</evidence>
<keyword evidence="12" id="KW-1185">Reference proteome</keyword>
<keyword evidence="4" id="KW-0521">NADP</keyword>
<dbReference type="Gene3D" id="3.40.366.10">
    <property type="entry name" value="Malonyl-Coenzyme A Acyl Carrier Protein, domain 2"/>
    <property type="match status" value="1"/>
</dbReference>
<keyword evidence="6" id="KW-0511">Multifunctional enzyme</keyword>
<dbReference type="InterPro" id="IPR020841">
    <property type="entry name" value="PKS_Beta-ketoAc_synthase_dom"/>
</dbReference>
<dbReference type="InterPro" id="IPR011032">
    <property type="entry name" value="GroES-like_sf"/>
</dbReference>
<dbReference type="InterPro" id="IPR016035">
    <property type="entry name" value="Acyl_Trfase/lysoPLipase"/>
</dbReference>
<comment type="caution">
    <text evidence="11">The sequence shown here is derived from an EMBL/GenBank/DDBJ whole genome shotgun (WGS) entry which is preliminary data.</text>
</comment>
<keyword evidence="7" id="KW-0012">Acyltransferase</keyword>
<sequence length="2281" mass="249659">MGNPTIADEDDLACIVGMACRLPGAYGRRPKCGHSWWMKSPPKAGSRRIDSISMGSTPTRTGPVSCPPTEAIFSQEDIRQFENRFFGINNIEAKYMDPQQRKLLEVVYECFESAGLSLQDVAGSRTGVYVGNFTFDHIVRQARDLDYTHRYCGTGSGTAILANRISHLFDLRGPSVTLDTGCSASLYGFHAAVTALRAGECDAAVVASANLITSPEQLFATVKGGVISRTSTCHTFDAEADGYGRAEAVNAIYLKTVGAARRDRDGIWAVIRGTSVNSDGRTPGISHPSVDGQVAVIRSAYATSQLEPRDIDYVECHGTGTAIGDPIEVEALRRCFSKEDRDSPLIIGSVKPNFGHSEAASGLTSVIKVALALRHAKIPPTYGVKQLNPKLLLDPTNMAVVTELSDWPRRSRLRRAGVSAFGYGGSNAHCVLESFDRVSSREDTSEADTVGKAYVLPLSAFGRDSLEKRLQDSLQVIGRSDPDTMEGLAYMLGCRRTHFQQQRAYVVAQSHAGESGERRRSVDSNIHCTKLAENPASKSAKNQGPNPIGFVFTGQGAQYATMARELLGSNAVFRKTIRELDKTLQSLPAELAPTWSLESTLRDEPEGSDVVHQVVRSQPLCTAVQIGLVRVLRSWGIEPAAVVGHSSGEIAAAYAAGLVNAGQAILAAYFRGYVVGLSKSRGTMAAVGLSSMEAEDLIAEKGIAHISVACVNAPKLVTLSGSTDAVDALIQLAQDRKIFCRRLETGGRAYHSPMMKEVGAQYESLLAPYFSDESRNKGREVEMFSTVHLNDHGPALLSADVYLPKYWRENLEKPVQFLSAVRRMTQGRSLHLIEIGPHSALRGPIQAIRAELGIEPYLLPYDPSLVRGQNPELRLKKLAGELFLQGHRLDWEKVNEISRDGMVPVTNLPTYPWDYSAGLLWDESRLSIELRQREFVHHELLGSRQLGTNGIDWTWRNILNLADVPWLRDHKIEKQIVFPAVGYLTMVMVAMQQVQKDGPGVAEAGAFDFRNVKEVELHTTISPRKLSSTTSSADWLDFTISSWIAGKATLHCNGSMRLVESMDPQGTVTVNNTENYETWSMDPWYEKLAQEGLPYGPVFKVVRDLRTDRGRVRTSSLSSTVAKPLTTEQPSPYSPVDPLAIEACVQAAIFGGMAGNLHSLRAFIPNFISECRIGTLPRNASCVDATIHSKTTVTGVSSHRIYATLRDPYGKPLVHMGDVLMNLYTGKRRQEPAANGSLPRFPLLLPDWKPDILRLDSGIVTYIDEQRRKMAEQQLPGFHDNNDGFVRSTLLDLASHKTPGCRTVSAAFWQHYSQINANLLSTKGLVISSQPDEGSNIGSDQFIIVHVEHNTLLAIRKEQENKIGQGSITIVVRQPSNMVSQLAQCLLRHLENGPEACKSRCVDFSDLATIEPEEKMNWICLLEVERELLATIADEDLTLLKRITNSGGQVLWLTGTDILGTPSPDLALSGGLSRTLALEQPSLRFCVLDIGRIETSTSWLQRTCHNVVQVMTPHRQFDDKEFVQKGSSLYINRFRPEPSLNSTFRHRIGDEFTRQTTLAEAAPARLAIAQPGLNDSIYFQQEPTPWTSPPPPGFVDVDVKAVSLNAKDVYVLAGRAETRGGTTMLEFAGVVAAAGPDIGHVRPGDRVLVVQASHFGTRTRVPARTAFKMRPDEEFAVVATLPIAYNTALYALNDRASLRKGESVLVHAGSGAFGMAAISIAQRIGATVYTTASTPAKKQFLTQELGIEPSHIFNSRDDSFFTGLLDATGGRGVDVVINSLTGDLLHAGWRCLANFGRFVEVGKRDLQDAGKLDMDVFLRNATFTAFDLTELACSDQKFHQEVLFNYFSTKDRVGKIVISLENPESVVQVVKPRFTTTFDPDKTYILIGCLGGLGRSLSRWMVARGARNFVFLGRTGCDKKEAVDLVSWLRSTGSRVAVVRGDVSNLADVEAVLDACGKAAIGGVIQAAMGLHETLFYRMNSAQWHDAVRPKFVGTWNLHRALEGRGVADSLDFMLLMSSVSGSVGSATESNYCAANSFLDAFAHWRSRSLGKPTVAIGLGMIEEVGYLHENPDIKAMLLRKGLQPFNEEEFLQVVDLALSGEGHPPGRSASDAPSYPHVVTGLEPLGIRRPEDGMTANEHLLSDPRLAMVSALVETHQRRRDAGQQGGQLSQVGDVPAWMAELPAGVAEVFMPERGASSLEDACLRLISKRFARLILAEPEQIDDGKCMADFGIDSMIAAEFRTWMWTCLRTDVPFLDIMSPQKTLRVLAGVVAETIVGSK</sequence>
<dbReference type="InterPro" id="IPR020843">
    <property type="entry name" value="ER"/>
</dbReference>
<evidence type="ECO:0000259" key="10">
    <source>
        <dbReference type="PROSITE" id="PS52019"/>
    </source>
</evidence>
<dbReference type="Pfam" id="PF23114">
    <property type="entry name" value="NAD-bd_HRPKS_sdrA"/>
    <property type="match status" value="1"/>
</dbReference>
<dbReference type="InterPro" id="IPR013154">
    <property type="entry name" value="ADH-like_N"/>
</dbReference>
<dbReference type="InterPro" id="IPR049551">
    <property type="entry name" value="PKS_DH_C"/>
</dbReference>
<dbReference type="InterPro" id="IPR056501">
    <property type="entry name" value="NAD-bd_HRPKS_sdrA"/>
</dbReference>
<dbReference type="Pfam" id="PF08659">
    <property type="entry name" value="KR"/>
    <property type="match status" value="1"/>
</dbReference>
<accession>A0ABR1UQH3</accession>
<dbReference type="InterPro" id="IPR057326">
    <property type="entry name" value="KR_dom"/>
</dbReference>
<dbReference type="SUPFAM" id="SSF50129">
    <property type="entry name" value="GroES-like"/>
    <property type="match status" value="1"/>
</dbReference>
<dbReference type="Pfam" id="PF00107">
    <property type="entry name" value="ADH_zinc_N"/>
    <property type="match status" value="1"/>
</dbReference>
<dbReference type="Gene3D" id="3.40.50.720">
    <property type="entry name" value="NAD(P)-binding Rossmann-like Domain"/>
    <property type="match status" value="1"/>
</dbReference>
<protein>
    <recommendedName>
        <fullName evidence="13">Polyketide synthase</fullName>
    </recommendedName>
</protein>
<dbReference type="InterPro" id="IPR018201">
    <property type="entry name" value="Ketoacyl_synth_AS"/>
</dbReference>
<dbReference type="SMART" id="SM00825">
    <property type="entry name" value="PKS_KS"/>
    <property type="match status" value="1"/>
</dbReference>
<dbReference type="InterPro" id="IPR001227">
    <property type="entry name" value="Ac_transferase_dom_sf"/>
</dbReference>
<dbReference type="SUPFAM" id="SSF53901">
    <property type="entry name" value="Thiolase-like"/>
    <property type="match status" value="1"/>
</dbReference>
<evidence type="ECO:0000256" key="6">
    <source>
        <dbReference type="ARBA" id="ARBA00023268"/>
    </source>
</evidence>
<feature type="domain" description="PKS/mFAS DH" evidence="10">
    <location>
        <begin position="938"/>
        <end position="1230"/>
    </location>
</feature>
<dbReference type="SMART" id="SM00827">
    <property type="entry name" value="PKS_AT"/>
    <property type="match status" value="1"/>
</dbReference>
<dbReference type="PROSITE" id="PS52019">
    <property type="entry name" value="PKS_MFAS_DH"/>
    <property type="match status" value="1"/>
</dbReference>
<keyword evidence="1" id="KW-0596">Phosphopantetheine</keyword>
<dbReference type="PANTHER" id="PTHR43775:SF50">
    <property type="entry name" value="HIGHLY REDUCING POLYKETIDE SYNTHASE SRDA"/>
    <property type="match status" value="1"/>
</dbReference>
<dbReference type="Gene3D" id="3.90.180.10">
    <property type="entry name" value="Medium-chain alcohol dehydrogenases, catalytic domain"/>
    <property type="match status" value="1"/>
</dbReference>
<reference evidence="11 12" key="1">
    <citation type="submission" date="2023-01" db="EMBL/GenBank/DDBJ databases">
        <title>Analysis of 21 Apiospora genomes using comparative genomics revels a genus with tremendous synthesis potential of carbohydrate active enzymes and secondary metabolites.</title>
        <authorList>
            <person name="Sorensen T."/>
        </authorList>
    </citation>
    <scope>NUCLEOTIDE SEQUENCE [LARGE SCALE GENOMIC DNA]</scope>
    <source>
        <strain evidence="11 12">CBS 114990</strain>
    </source>
</reference>
<feature type="region of interest" description="C-terminal hotdog fold" evidence="8">
    <location>
        <begin position="1075"/>
        <end position="1230"/>
    </location>
</feature>
<proteinExistence type="predicted"/>
<evidence type="ECO:0000259" key="9">
    <source>
        <dbReference type="PROSITE" id="PS52004"/>
    </source>
</evidence>
<feature type="domain" description="Ketosynthase family 3 (KS3)" evidence="9">
    <location>
        <begin position="10"/>
        <end position="434"/>
    </location>
</feature>
<dbReference type="SUPFAM" id="SSF52151">
    <property type="entry name" value="FabD/lysophospholipase-like"/>
    <property type="match status" value="1"/>
</dbReference>
<dbReference type="InterPro" id="IPR050091">
    <property type="entry name" value="PKS_NRPS_Biosynth_Enz"/>
</dbReference>
<dbReference type="Pfam" id="PF21089">
    <property type="entry name" value="PKS_DH_N"/>
    <property type="match status" value="1"/>
</dbReference>
<dbReference type="InterPro" id="IPR014043">
    <property type="entry name" value="Acyl_transferase_dom"/>
</dbReference>
<dbReference type="InterPro" id="IPR049900">
    <property type="entry name" value="PKS_mFAS_DH"/>
</dbReference>
<dbReference type="SMART" id="SM00829">
    <property type="entry name" value="PKS_ER"/>
    <property type="match status" value="1"/>
</dbReference>
<evidence type="ECO:0000256" key="5">
    <source>
        <dbReference type="ARBA" id="ARBA00023002"/>
    </source>
</evidence>
<evidence type="ECO:0000256" key="8">
    <source>
        <dbReference type="PROSITE-ProRule" id="PRU01363"/>
    </source>
</evidence>
<dbReference type="Pfam" id="PF02801">
    <property type="entry name" value="Ketoacyl-synt_C"/>
    <property type="match status" value="1"/>
</dbReference>
<dbReference type="InterPro" id="IPR013149">
    <property type="entry name" value="ADH-like_C"/>
</dbReference>
<dbReference type="SMART" id="SM00822">
    <property type="entry name" value="PKS_KR"/>
    <property type="match status" value="1"/>
</dbReference>
<dbReference type="Pfam" id="PF08240">
    <property type="entry name" value="ADH_N"/>
    <property type="match status" value="1"/>
</dbReference>
<dbReference type="PANTHER" id="PTHR43775">
    <property type="entry name" value="FATTY ACID SYNTHASE"/>
    <property type="match status" value="1"/>
</dbReference>
<evidence type="ECO:0000313" key="11">
    <source>
        <dbReference type="EMBL" id="KAK8061157.1"/>
    </source>
</evidence>
<dbReference type="InterPro" id="IPR042104">
    <property type="entry name" value="PKS_dehydratase_sf"/>
</dbReference>
<dbReference type="SUPFAM" id="SSF51735">
    <property type="entry name" value="NAD(P)-binding Rossmann-fold domains"/>
    <property type="match status" value="2"/>
</dbReference>
<dbReference type="InterPro" id="IPR032821">
    <property type="entry name" value="PKS_assoc"/>
</dbReference>
<dbReference type="EMBL" id="JAQQWN010000011">
    <property type="protein sequence ID" value="KAK8061157.1"/>
    <property type="molecule type" value="Genomic_DNA"/>
</dbReference>
<dbReference type="CDD" id="cd05274">
    <property type="entry name" value="KR_FAS_SDR_x"/>
    <property type="match status" value="1"/>
</dbReference>
<evidence type="ECO:0008006" key="13">
    <source>
        <dbReference type="Google" id="ProtNLM"/>
    </source>
</evidence>
<dbReference type="InterPro" id="IPR036291">
    <property type="entry name" value="NAD(P)-bd_dom_sf"/>
</dbReference>
<keyword evidence="5" id="KW-0560">Oxidoreductase</keyword>
<dbReference type="GeneID" id="92052752"/>
<dbReference type="Gene3D" id="3.40.47.10">
    <property type="match status" value="1"/>
</dbReference>
<dbReference type="SMART" id="SM00826">
    <property type="entry name" value="PKS_DH"/>
    <property type="match status" value="1"/>
</dbReference>
<keyword evidence="3" id="KW-0808">Transferase</keyword>
<dbReference type="InterPro" id="IPR020807">
    <property type="entry name" value="PKS_DH"/>
</dbReference>
<dbReference type="SUPFAM" id="SSF47336">
    <property type="entry name" value="ACP-like"/>
    <property type="match status" value="1"/>
</dbReference>
<dbReference type="SUPFAM" id="SSF55048">
    <property type="entry name" value="Probable ACP-binding domain of malonyl-CoA ACP transacylase"/>
    <property type="match status" value="1"/>
</dbReference>
<dbReference type="Pfam" id="PF00698">
    <property type="entry name" value="Acyl_transf_1"/>
    <property type="match status" value="1"/>
</dbReference>
<feature type="region of interest" description="N-terminal hotdog fold" evidence="8">
    <location>
        <begin position="938"/>
        <end position="1063"/>
    </location>
</feature>
<dbReference type="InterPro" id="IPR049552">
    <property type="entry name" value="PKS_DH_N"/>
</dbReference>
<dbReference type="Proteomes" id="UP001433268">
    <property type="component" value="Unassembled WGS sequence"/>
</dbReference>
<dbReference type="Pfam" id="PF16197">
    <property type="entry name" value="KAsynt_C_assoc"/>
    <property type="match status" value="1"/>
</dbReference>
<dbReference type="PROSITE" id="PS00606">
    <property type="entry name" value="KS3_1"/>
    <property type="match status" value="1"/>
</dbReference>
<dbReference type="InterPro" id="IPR013968">
    <property type="entry name" value="PKS_KR"/>
</dbReference>